<feature type="transmembrane region" description="Helical" evidence="1">
    <location>
        <begin position="93"/>
        <end position="113"/>
    </location>
</feature>
<feature type="transmembrane region" description="Helical" evidence="1">
    <location>
        <begin position="125"/>
        <end position="145"/>
    </location>
</feature>
<reference evidence="2 3" key="1">
    <citation type="submission" date="2018-02" db="EMBL/GenBank/DDBJ databases">
        <title>Genomic Encyclopedia of Archaeal and Bacterial Type Strains, Phase II (KMG-II): from individual species to whole genera.</title>
        <authorList>
            <person name="Goeker M."/>
        </authorList>
    </citation>
    <scope>NUCLEOTIDE SEQUENCE [LARGE SCALE GENOMIC DNA]</scope>
    <source>
        <strain evidence="2 3">YU 961-1</strain>
    </source>
</reference>
<proteinExistence type="predicted"/>
<evidence type="ECO:0000313" key="2">
    <source>
        <dbReference type="EMBL" id="PPK66399.1"/>
    </source>
</evidence>
<feature type="transmembrane region" description="Helical" evidence="1">
    <location>
        <begin position="67"/>
        <end position="86"/>
    </location>
</feature>
<name>A0A2S6GMD0_9PSEU</name>
<dbReference type="OrthoDB" id="8082651at2"/>
<dbReference type="EMBL" id="PTIX01000010">
    <property type="protein sequence ID" value="PPK66399.1"/>
    <property type="molecule type" value="Genomic_DNA"/>
</dbReference>
<dbReference type="RefSeq" id="WP_104480379.1">
    <property type="nucleotide sequence ID" value="NZ_CP154825.1"/>
</dbReference>
<keyword evidence="3" id="KW-1185">Reference proteome</keyword>
<organism evidence="2 3">
    <name type="scientific">Actinokineospora auranticolor</name>
    <dbReference type="NCBI Taxonomy" id="155976"/>
    <lineage>
        <taxon>Bacteria</taxon>
        <taxon>Bacillati</taxon>
        <taxon>Actinomycetota</taxon>
        <taxon>Actinomycetes</taxon>
        <taxon>Pseudonocardiales</taxon>
        <taxon>Pseudonocardiaceae</taxon>
        <taxon>Actinokineospora</taxon>
    </lineage>
</organism>
<protein>
    <submittedName>
        <fullName evidence="2">Uncharacterized protein</fullName>
    </submittedName>
</protein>
<comment type="caution">
    <text evidence="2">The sequence shown here is derived from an EMBL/GenBank/DDBJ whole genome shotgun (WGS) entry which is preliminary data.</text>
</comment>
<keyword evidence="1" id="KW-0812">Transmembrane</keyword>
<dbReference type="Proteomes" id="UP000239203">
    <property type="component" value="Unassembled WGS sequence"/>
</dbReference>
<evidence type="ECO:0000313" key="3">
    <source>
        <dbReference type="Proteomes" id="UP000239203"/>
    </source>
</evidence>
<dbReference type="AlphaFoldDB" id="A0A2S6GMD0"/>
<feature type="transmembrane region" description="Helical" evidence="1">
    <location>
        <begin position="191"/>
        <end position="209"/>
    </location>
</feature>
<gene>
    <name evidence="2" type="ORF">CLV40_110103</name>
</gene>
<accession>A0A2S6GMD0</accession>
<keyword evidence="1" id="KW-1133">Transmembrane helix</keyword>
<keyword evidence="1" id="KW-0472">Membrane</keyword>
<sequence>MNAKGSVVRWRRLTVWLHVITSVGWMAQALTLVALMLAGRASAVPGRRHALLEVAHLIDGVLLAPFANAAAATGIALAGATSWGFFRHWWVTIKFGLTLVLIGLGIAVLSSALRQAAADDRVSGALVVGSAAMVAAIAAQVWLSVAKAGGRTPWAGRVKPGTAPAWVFAAAVLAPGADIVVSWVVGVPVPALSLLLVVVVVVVVVVTTAQRSTMDRTGAEQGV</sequence>
<evidence type="ECO:0000256" key="1">
    <source>
        <dbReference type="SAM" id="Phobius"/>
    </source>
</evidence>